<dbReference type="GO" id="GO:0030420">
    <property type="term" value="P:establishment of competence for transformation"/>
    <property type="evidence" value="ECO:0007669"/>
    <property type="project" value="UniProtKB-KW"/>
</dbReference>
<keyword evidence="3" id="KW-0472">Membrane</keyword>
<evidence type="ECO:0000313" key="5">
    <source>
        <dbReference type="Proteomes" id="UP000037558"/>
    </source>
</evidence>
<keyword evidence="3" id="KW-1133">Transmembrane helix</keyword>
<dbReference type="EMBL" id="LILC01000011">
    <property type="protein sequence ID" value="KOO46954.1"/>
    <property type="molecule type" value="Genomic_DNA"/>
</dbReference>
<dbReference type="AlphaFoldDB" id="A0A0M0L7H8"/>
<feature type="transmembrane region" description="Helical" evidence="3">
    <location>
        <begin position="12"/>
        <end position="36"/>
    </location>
</feature>
<dbReference type="STRING" id="284581.AMD01_08560"/>
<evidence type="ECO:0000256" key="1">
    <source>
        <dbReference type="ARBA" id="ARBA00004241"/>
    </source>
</evidence>
<evidence type="ECO:0000256" key="2">
    <source>
        <dbReference type="ARBA" id="ARBA00023287"/>
    </source>
</evidence>
<dbReference type="Pfam" id="PF07963">
    <property type="entry name" value="N_methyl"/>
    <property type="match status" value="1"/>
</dbReference>
<comment type="caution">
    <text evidence="4">The sequence shown here is derived from an EMBL/GenBank/DDBJ whole genome shotgun (WGS) entry which is preliminary data.</text>
</comment>
<evidence type="ECO:0008006" key="6">
    <source>
        <dbReference type="Google" id="ProtNLM"/>
    </source>
</evidence>
<dbReference type="RefSeq" id="WP_053400966.1">
    <property type="nucleotide sequence ID" value="NZ_LILC01000011.1"/>
</dbReference>
<dbReference type="PATRIC" id="fig|284581.3.peg.3766"/>
<gene>
    <name evidence="4" type="ORF">AMD01_08560</name>
</gene>
<accession>A0A0M0L7H8</accession>
<dbReference type="NCBIfam" id="TIGR02532">
    <property type="entry name" value="IV_pilin_GFxxxE"/>
    <property type="match status" value="1"/>
</dbReference>
<reference evidence="5" key="1">
    <citation type="submission" date="2015-08" db="EMBL/GenBank/DDBJ databases">
        <title>Fjat-14210 dsm16467.</title>
        <authorList>
            <person name="Liu B."/>
            <person name="Wang J."/>
            <person name="Zhu Y."/>
            <person name="Liu G."/>
            <person name="Chen Q."/>
            <person name="Chen Z."/>
            <person name="Lan J."/>
            <person name="Che J."/>
            <person name="Ge C."/>
            <person name="Shi H."/>
            <person name="Pan Z."/>
            <person name="Liu X."/>
        </authorList>
    </citation>
    <scope>NUCLEOTIDE SEQUENCE [LARGE SCALE GENOMIC DNA]</scope>
    <source>
        <strain evidence="5">DSM 16467</strain>
    </source>
</reference>
<dbReference type="GO" id="GO:0009986">
    <property type="term" value="C:cell surface"/>
    <property type="evidence" value="ECO:0007669"/>
    <property type="project" value="UniProtKB-SubCell"/>
</dbReference>
<keyword evidence="2" id="KW-0178">Competence</keyword>
<name>A0A0M0L7H8_9BACI</name>
<protein>
    <recommendedName>
        <fullName evidence="6">Prepilin-type N-terminal cleavage/methylation domain-containing protein</fullName>
    </recommendedName>
</protein>
<comment type="subcellular location">
    <subcellularLocation>
        <location evidence="1">Cell surface</location>
    </subcellularLocation>
</comment>
<dbReference type="OrthoDB" id="2456766at2"/>
<evidence type="ECO:0000313" key="4">
    <source>
        <dbReference type="EMBL" id="KOO46954.1"/>
    </source>
</evidence>
<evidence type="ECO:0000256" key="3">
    <source>
        <dbReference type="SAM" id="Phobius"/>
    </source>
</evidence>
<keyword evidence="3" id="KW-0812">Transmembrane</keyword>
<sequence length="175" mass="20093">MKRYKKLLDQQGMTIIELLVSLVILTILFTGAMQFFPQSFSYTRDNQSKTIGINVARNALHYMQGQSFLKIKKEIKDSKKVLSLYICERKENNETVKFYSYQDSKLPIPTDCKNIEINSLSYEVTMEENNDDKGTDTYKSSIIPITVTVKWKGKDSDVSTIVKGDIVSEDLHETN</sequence>
<proteinExistence type="predicted"/>
<dbReference type="InterPro" id="IPR012902">
    <property type="entry name" value="N_methyl_site"/>
</dbReference>
<dbReference type="Proteomes" id="UP000037558">
    <property type="component" value="Unassembled WGS sequence"/>
</dbReference>
<keyword evidence="5" id="KW-1185">Reference proteome</keyword>
<organism evidence="4 5">
    <name type="scientific">Priestia koreensis</name>
    <dbReference type="NCBI Taxonomy" id="284581"/>
    <lineage>
        <taxon>Bacteria</taxon>
        <taxon>Bacillati</taxon>
        <taxon>Bacillota</taxon>
        <taxon>Bacilli</taxon>
        <taxon>Bacillales</taxon>
        <taxon>Bacillaceae</taxon>
        <taxon>Priestia</taxon>
    </lineage>
</organism>